<keyword evidence="2" id="KW-0472">Membrane</keyword>
<dbReference type="AlphaFoldDB" id="A0AAW1QG26"/>
<reference evidence="3 4" key="1">
    <citation type="journal article" date="2024" name="Nat. Commun.">
        <title>Phylogenomics reveals the evolutionary origins of lichenization in chlorophyte algae.</title>
        <authorList>
            <person name="Puginier C."/>
            <person name="Libourel C."/>
            <person name="Otte J."/>
            <person name="Skaloud P."/>
            <person name="Haon M."/>
            <person name="Grisel S."/>
            <person name="Petersen M."/>
            <person name="Berrin J.G."/>
            <person name="Delaux P.M."/>
            <person name="Dal Grande F."/>
            <person name="Keller J."/>
        </authorList>
    </citation>
    <scope>NUCLEOTIDE SEQUENCE [LARGE SCALE GENOMIC DNA]</scope>
    <source>
        <strain evidence="3 4">SAG 2043</strain>
    </source>
</reference>
<feature type="transmembrane region" description="Helical" evidence="2">
    <location>
        <begin position="237"/>
        <end position="258"/>
    </location>
</feature>
<keyword evidence="2" id="KW-1133">Transmembrane helix</keyword>
<accession>A0AAW1QG26</accession>
<gene>
    <name evidence="3" type="ORF">WJX72_010068</name>
</gene>
<evidence type="ECO:0000313" key="3">
    <source>
        <dbReference type="EMBL" id="KAK9820418.1"/>
    </source>
</evidence>
<dbReference type="EMBL" id="JALJOR010000003">
    <property type="protein sequence ID" value="KAK9820418.1"/>
    <property type="molecule type" value="Genomic_DNA"/>
</dbReference>
<evidence type="ECO:0000256" key="2">
    <source>
        <dbReference type="SAM" id="Phobius"/>
    </source>
</evidence>
<name>A0AAW1QG26_9CHLO</name>
<sequence>MGIMQTRQPNLCATTSQRPFLQPLRSQALWSRGYRLAAPLKVLPAATTADTKGGDTMADTQGGGSPPQPPPNRPTDQGAATTADTKGGATTATTQGGGSPPQPPPNHPTDQDPKPFGLQFEAYVLAWTRDWYGTVSKLLVGACAVAAAVEKATEWFFKTSQAATKQNVLSWTGDSRVITKGDLSAAFAEATSVQKGAARLVLKSDLDEGLDGLGMRLDGLGTRLDGRLDGLGTRLDCMFWCSFLGSSLVHGVTLWAIFKKK</sequence>
<feature type="compositionally biased region" description="Low complexity" evidence="1">
    <location>
        <begin position="47"/>
        <end position="60"/>
    </location>
</feature>
<keyword evidence="2" id="KW-0812">Transmembrane</keyword>
<protein>
    <submittedName>
        <fullName evidence="3">Uncharacterized protein</fullName>
    </submittedName>
</protein>
<keyword evidence="4" id="KW-1185">Reference proteome</keyword>
<evidence type="ECO:0000256" key="1">
    <source>
        <dbReference type="SAM" id="MobiDB-lite"/>
    </source>
</evidence>
<feature type="compositionally biased region" description="Low complexity" evidence="1">
    <location>
        <begin position="74"/>
        <end position="94"/>
    </location>
</feature>
<evidence type="ECO:0000313" key="4">
    <source>
        <dbReference type="Proteomes" id="UP001489004"/>
    </source>
</evidence>
<feature type="region of interest" description="Disordered" evidence="1">
    <location>
        <begin position="47"/>
        <end position="115"/>
    </location>
</feature>
<proteinExistence type="predicted"/>
<organism evidence="3 4">
    <name type="scientific">[Myrmecia] bisecta</name>
    <dbReference type="NCBI Taxonomy" id="41462"/>
    <lineage>
        <taxon>Eukaryota</taxon>
        <taxon>Viridiplantae</taxon>
        <taxon>Chlorophyta</taxon>
        <taxon>core chlorophytes</taxon>
        <taxon>Trebouxiophyceae</taxon>
        <taxon>Trebouxiales</taxon>
        <taxon>Trebouxiaceae</taxon>
        <taxon>Myrmecia</taxon>
    </lineage>
</organism>
<comment type="caution">
    <text evidence="3">The sequence shown here is derived from an EMBL/GenBank/DDBJ whole genome shotgun (WGS) entry which is preliminary data.</text>
</comment>
<dbReference type="Proteomes" id="UP001489004">
    <property type="component" value="Unassembled WGS sequence"/>
</dbReference>